<proteinExistence type="predicted"/>
<protein>
    <submittedName>
        <fullName evidence="1">Phenylpyruvate tautomerase PptA (4-oxalocrotonate tautomerase family)</fullName>
    </submittedName>
</protein>
<reference evidence="1 2" key="1">
    <citation type="submission" date="2020-08" db="EMBL/GenBank/DDBJ databases">
        <title>Genomic Encyclopedia of Type Strains, Phase IV (KMG-IV): sequencing the most valuable type-strain genomes for metagenomic binning, comparative biology and taxonomic classification.</title>
        <authorList>
            <person name="Goeker M."/>
        </authorList>
    </citation>
    <scope>NUCLEOTIDE SEQUENCE [LARGE SCALE GENOMIC DNA]</scope>
    <source>
        <strain evidence="1 2">DSM 44197</strain>
    </source>
</reference>
<dbReference type="Gene3D" id="3.30.429.10">
    <property type="entry name" value="Macrophage Migration Inhibitory Factor"/>
    <property type="match status" value="1"/>
</dbReference>
<dbReference type="AlphaFoldDB" id="A0A7W3QR76"/>
<dbReference type="PANTHER" id="PTHR38460:SF1">
    <property type="entry name" value="TAUTOMERASE YOLI-RELATED"/>
    <property type="match status" value="1"/>
</dbReference>
<evidence type="ECO:0000313" key="1">
    <source>
        <dbReference type="EMBL" id="MBA8956515.1"/>
    </source>
</evidence>
<comment type="caution">
    <text evidence="1">The sequence shown here is derived from an EMBL/GenBank/DDBJ whole genome shotgun (WGS) entry which is preliminary data.</text>
</comment>
<dbReference type="InterPro" id="IPR037479">
    <property type="entry name" value="Tauto_MSAD"/>
</dbReference>
<dbReference type="Pfam" id="PF14552">
    <property type="entry name" value="Tautomerase_2"/>
    <property type="match status" value="1"/>
</dbReference>
<keyword evidence="1" id="KW-0670">Pyruvate</keyword>
<accession>A0A7W3QR76</accession>
<dbReference type="EMBL" id="JACJIA010000016">
    <property type="protein sequence ID" value="MBA8956515.1"/>
    <property type="molecule type" value="Genomic_DNA"/>
</dbReference>
<name>A0A7W3QR76_ACTNM</name>
<dbReference type="Proteomes" id="UP000572680">
    <property type="component" value="Unassembled WGS sequence"/>
</dbReference>
<evidence type="ECO:0000313" key="2">
    <source>
        <dbReference type="Proteomes" id="UP000572680"/>
    </source>
</evidence>
<dbReference type="SUPFAM" id="SSF55331">
    <property type="entry name" value="Tautomerase/MIF"/>
    <property type="match status" value="1"/>
</dbReference>
<dbReference type="PANTHER" id="PTHR38460">
    <property type="entry name" value="TAUTOMERASE YOLI-RELATED"/>
    <property type="match status" value="1"/>
</dbReference>
<dbReference type="InterPro" id="IPR014347">
    <property type="entry name" value="Tautomerase/MIF_sf"/>
</dbReference>
<dbReference type="RefSeq" id="WP_182848424.1">
    <property type="nucleotide sequence ID" value="NZ_BAAALP010000050.1"/>
</dbReference>
<gene>
    <name evidence="1" type="ORF">HNR61_008198</name>
</gene>
<keyword evidence="2" id="KW-1185">Reference proteome</keyword>
<sequence>MTQIKIYGRRDAWDGRQREVSDLLHACLREAWRLPEDKRFHRFLLLDERDWICPRRGERYLIVEVLCFTGRSEDAKRALIGEVYRRLCPALGLDADDLELTIVEMPPVNWGIRGVPADELTLPYPVEL</sequence>
<organism evidence="1 2">
    <name type="scientific">Actinomadura namibiensis</name>
    <dbReference type="NCBI Taxonomy" id="182080"/>
    <lineage>
        <taxon>Bacteria</taxon>
        <taxon>Bacillati</taxon>
        <taxon>Actinomycetota</taxon>
        <taxon>Actinomycetes</taxon>
        <taxon>Streptosporangiales</taxon>
        <taxon>Thermomonosporaceae</taxon>
        <taxon>Actinomadura</taxon>
    </lineage>
</organism>